<sequence length="201" mass="22621">MWNNPFSPFFETKGSSRIPFGSSGAEMRKQAASKSFGITFRESGILGTITNCQLQVLAKNFSATALPGTSPGLSLENNRKDTLYRSVEIEIGSGEPAVLLSYEWFASYTAKQLGITVGKCWAPPKPHHNRLTLLKSIHIYKKHRVQYEVRTYFRHMTYERLTESTLKTFLEYIQRNVPEGVAVKVTKKAICSLPPSIEINT</sequence>
<evidence type="ECO:0000256" key="3">
    <source>
        <dbReference type="ARBA" id="ARBA00022980"/>
    </source>
</evidence>
<evidence type="ECO:0000256" key="6">
    <source>
        <dbReference type="ARBA" id="ARBA00035261"/>
    </source>
</evidence>
<dbReference type="PANTHER" id="PTHR13334:SF4">
    <property type="entry name" value="SMALL RIBOSOMAL SUBUNIT PROTEIN US10M"/>
    <property type="match status" value="1"/>
</dbReference>
<evidence type="ECO:0000256" key="7">
    <source>
        <dbReference type="ARBA" id="ARBA00035544"/>
    </source>
</evidence>
<evidence type="ECO:0000259" key="8">
    <source>
        <dbReference type="SMART" id="SM01403"/>
    </source>
</evidence>
<dbReference type="PANTHER" id="PTHR13334">
    <property type="entry name" value="MITOCHONDRIAL 28S RIBOSOMAL PROTEIN S10"/>
    <property type="match status" value="1"/>
</dbReference>
<dbReference type="InterPro" id="IPR027486">
    <property type="entry name" value="Ribosomal_uS10_dom"/>
</dbReference>
<dbReference type="InterPro" id="IPR036838">
    <property type="entry name" value="Ribosomal_uS10_dom_sf"/>
</dbReference>
<dbReference type="EMBL" id="LR005850">
    <property type="protein sequence ID" value="SVE75469.1"/>
    <property type="molecule type" value="mRNA"/>
</dbReference>
<dbReference type="Gene3D" id="3.30.70.600">
    <property type="entry name" value="Ribosomal protein S10 domain"/>
    <property type="match status" value="1"/>
</dbReference>
<dbReference type="GO" id="GO:0005763">
    <property type="term" value="C:mitochondrial small ribosomal subunit"/>
    <property type="evidence" value="ECO:0007669"/>
    <property type="project" value="InterPro"/>
</dbReference>
<gene>
    <name evidence="9" type="primary">EOG090X0GP9</name>
</gene>
<name>A0A4Y7M6R0_9CRUS</name>
<dbReference type="InterPro" id="IPR040055">
    <property type="entry name" value="Ribosomal_uS10m"/>
</dbReference>
<evidence type="ECO:0000256" key="1">
    <source>
        <dbReference type="ARBA" id="ARBA00004173"/>
    </source>
</evidence>
<dbReference type="SMART" id="SM01403">
    <property type="entry name" value="Ribosomal_S10"/>
    <property type="match status" value="1"/>
</dbReference>
<organism evidence="9">
    <name type="scientific">Daphnia dolichocephala</name>
    <dbReference type="NCBI Taxonomy" id="2282166"/>
    <lineage>
        <taxon>Eukaryota</taxon>
        <taxon>Metazoa</taxon>
        <taxon>Ecdysozoa</taxon>
        <taxon>Arthropoda</taxon>
        <taxon>Crustacea</taxon>
        <taxon>Branchiopoda</taxon>
        <taxon>Diplostraca</taxon>
        <taxon>Cladocera</taxon>
        <taxon>Anomopoda</taxon>
        <taxon>Daphniidae</taxon>
        <taxon>Daphnia</taxon>
    </lineage>
</organism>
<keyword evidence="3" id="KW-0689">Ribosomal protein</keyword>
<keyword evidence="5" id="KW-0687">Ribonucleoprotein</keyword>
<accession>A0A4Y7M6R0</accession>
<keyword evidence="4" id="KW-0496">Mitochondrion</keyword>
<evidence type="ECO:0000256" key="4">
    <source>
        <dbReference type="ARBA" id="ARBA00023128"/>
    </source>
</evidence>
<proteinExistence type="evidence at transcript level"/>
<comment type="similarity">
    <text evidence="2">Belongs to the universal ribosomal protein uS10 family.</text>
</comment>
<dbReference type="SUPFAM" id="SSF54999">
    <property type="entry name" value="Ribosomal protein S10"/>
    <property type="match status" value="1"/>
</dbReference>
<evidence type="ECO:0000256" key="5">
    <source>
        <dbReference type="ARBA" id="ARBA00023274"/>
    </source>
</evidence>
<feature type="domain" description="Small ribosomal subunit protein uS10" evidence="8">
    <location>
        <begin position="88"/>
        <end position="186"/>
    </location>
</feature>
<reference evidence="9" key="1">
    <citation type="submission" date="2018-08" db="EMBL/GenBank/DDBJ databases">
        <authorList>
            <person name="Cornetti L."/>
        </authorList>
    </citation>
    <scope>NUCLEOTIDE SEQUENCE</scope>
    <source>
        <strain evidence="9">ZA-DOLI</strain>
    </source>
</reference>
<dbReference type="AlphaFoldDB" id="A0A4Y7M6R0"/>
<evidence type="ECO:0000256" key="2">
    <source>
        <dbReference type="ARBA" id="ARBA00007102"/>
    </source>
</evidence>
<protein>
    <recommendedName>
        <fullName evidence="6">Small ribosomal subunit protein uS10m</fullName>
    </recommendedName>
    <alternativeName>
        <fullName evidence="7">28S ribosomal protein S10, mitochondrial</fullName>
    </alternativeName>
</protein>
<evidence type="ECO:0000313" key="9">
    <source>
        <dbReference type="EMBL" id="SVE75469.1"/>
    </source>
</evidence>
<comment type="subcellular location">
    <subcellularLocation>
        <location evidence="1">Mitochondrion</location>
    </subcellularLocation>
</comment>
<dbReference type="Pfam" id="PF00338">
    <property type="entry name" value="Ribosomal_S10"/>
    <property type="match status" value="1"/>
</dbReference>